<dbReference type="InterPro" id="IPR000873">
    <property type="entry name" value="AMP-dep_synth/lig_dom"/>
</dbReference>
<dbReference type="GO" id="GO:0016740">
    <property type="term" value="F:transferase activity"/>
    <property type="evidence" value="ECO:0007669"/>
    <property type="project" value="UniProtKB-KW"/>
</dbReference>
<evidence type="ECO:0000256" key="4">
    <source>
        <dbReference type="ARBA" id="ARBA00022737"/>
    </source>
</evidence>
<dbReference type="eggNOG" id="COG1020">
    <property type="taxonomic scope" value="Bacteria"/>
</dbReference>
<dbReference type="Proteomes" id="UP000000322">
    <property type="component" value="Chromosome"/>
</dbReference>
<dbReference type="SUPFAM" id="SSF56801">
    <property type="entry name" value="Acetyl-CoA synthetase-like"/>
    <property type="match status" value="1"/>
</dbReference>
<organism evidence="8 9">
    <name type="scientific">Sanguibacter keddieii (strain ATCC 51767 / DSM 10542 / NCFB 3025 / ST-74)</name>
    <dbReference type="NCBI Taxonomy" id="446469"/>
    <lineage>
        <taxon>Bacteria</taxon>
        <taxon>Bacillati</taxon>
        <taxon>Actinomycetota</taxon>
        <taxon>Actinomycetes</taxon>
        <taxon>Micrococcales</taxon>
        <taxon>Sanguibacteraceae</taxon>
        <taxon>Sanguibacter</taxon>
    </lineage>
</organism>
<feature type="transmembrane region" description="Helical" evidence="6">
    <location>
        <begin position="645"/>
        <end position="672"/>
    </location>
</feature>
<keyword evidence="3" id="KW-0808">Transferase</keyword>
<dbReference type="InterPro" id="IPR009081">
    <property type="entry name" value="PP-bd_ACP"/>
</dbReference>
<reference evidence="8 9" key="1">
    <citation type="journal article" date="2009" name="Stand. Genomic Sci.">
        <title>Complete genome sequence of Sanguibacter keddieii type strain (ST-74).</title>
        <authorList>
            <person name="Ivanova N."/>
            <person name="Sikorski J."/>
            <person name="Sims D."/>
            <person name="Brettin T."/>
            <person name="Detter J.C."/>
            <person name="Han C."/>
            <person name="Lapidus A."/>
            <person name="Copeland A."/>
            <person name="Glavina Del Rio T."/>
            <person name="Nolan M."/>
            <person name="Chen F."/>
            <person name="Lucas S."/>
            <person name="Tice H."/>
            <person name="Cheng J.F."/>
            <person name="Bruce D."/>
            <person name="Goodwin L."/>
            <person name="Pitluck S."/>
            <person name="Pati A."/>
            <person name="Mavromatis K."/>
            <person name="Chen A."/>
            <person name="Palaniappan K."/>
            <person name="D'haeseleer P."/>
            <person name="Chain P."/>
            <person name="Bristow J."/>
            <person name="Eisen J.A."/>
            <person name="Markowitz V."/>
            <person name="Hugenholtz P."/>
            <person name="Goker M."/>
            <person name="Pukall R."/>
            <person name="Klenk H.P."/>
            <person name="Kyrpides N.C."/>
        </authorList>
    </citation>
    <scope>NUCLEOTIDE SEQUENCE [LARGE SCALE GENOMIC DNA]</scope>
    <source>
        <strain evidence="9">ATCC 51767 / DSM 10542 / NCFB 3025 / ST-74</strain>
    </source>
</reference>
<keyword evidence="2" id="KW-0597">Phosphoprotein</keyword>
<feature type="transmembrane region" description="Helical" evidence="6">
    <location>
        <begin position="1111"/>
        <end position="1133"/>
    </location>
</feature>
<evidence type="ECO:0000256" key="3">
    <source>
        <dbReference type="ARBA" id="ARBA00022679"/>
    </source>
</evidence>
<gene>
    <name evidence="8" type="ordered locus">Sked_21070</name>
</gene>
<keyword evidence="1" id="KW-0596">Phosphopantetheine</keyword>
<dbReference type="NCBIfam" id="TIGR02353">
    <property type="entry name" value="NRPS_term_dom"/>
    <property type="match status" value="1"/>
</dbReference>
<dbReference type="GO" id="GO:0031177">
    <property type="term" value="F:phosphopantetheine binding"/>
    <property type="evidence" value="ECO:0007669"/>
    <property type="project" value="InterPro"/>
</dbReference>
<dbReference type="EMBL" id="CP001819">
    <property type="protein sequence ID" value="ACZ22029.1"/>
    <property type="molecule type" value="Genomic_DNA"/>
</dbReference>
<feature type="transmembrane region" description="Helical" evidence="6">
    <location>
        <begin position="1082"/>
        <end position="1105"/>
    </location>
</feature>
<evidence type="ECO:0000256" key="5">
    <source>
        <dbReference type="SAM" id="MobiDB-lite"/>
    </source>
</evidence>
<keyword evidence="9" id="KW-1185">Reference proteome</keyword>
<evidence type="ECO:0000256" key="1">
    <source>
        <dbReference type="ARBA" id="ARBA00022450"/>
    </source>
</evidence>
<dbReference type="InterPro" id="IPR036736">
    <property type="entry name" value="ACP-like_sf"/>
</dbReference>
<accession>D1BHV9</accession>
<dbReference type="InterPro" id="IPR020806">
    <property type="entry name" value="PKS_PP-bd"/>
</dbReference>
<dbReference type="STRING" id="446469.Sked_21070"/>
<dbReference type="InterPro" id="IPR045851">
    <property type="entry name" value="AMP-bd_C_sf"/>
</dbReference>
<dbReference type="SUPFAM" id="SSF51161">
    <property type="entry name" value="Trimeric LpxA-like enzymes"/>
    <property type="match status" value="3"/>
</dbReference>
<dbReference type="InterPro" id="IPR010071">
    <property type="entry name" value="AA_adenyl_dom"/>
</dbReference>
<dbReference type="Gene3D" id="3.30.300.30">
    <property type="match status" value="1"/>
</dbReference>
<keyword evidence="6" id="KW-0472">Membrane</keyword>
<dbReference type="RefSeq" id="WP_012867098.1">
    <property type="nucleotide sequence ID" value="NC_013521.1"/>
</dbReference>
<dbReference type="SMART" id="SM00823">
    <property type="entry name" value="PKS_PP"/>
    <property type="match status" value="1"/>
</dbReference>
<dbReference type="PANTHER" id="PTHR45527:SF1">
    <property type="entry name" value="FATTY ACID SYNTHASE"/>
    <property type="match status" value="1"/>
</dbReference>
<dbReference type="InterPro" id="IPR012728">
    <property type="entry name" value="Pls/PosA_C"/>
</dbReference>
<dbReference type="GO" id="GO:0043041">
    <property type="term" value="P:amino acid activation for nonribosomal peptide biosynthetic process"/>
    <property type="evidence" value="ECO:0007669"/>
    <property type="project" value="TreeGrafter"/>
</dbReference>
<dbReference type="Pfam" id="PF00550">
    <property type="entry name" value="PP-binding"/>
    <property type="match status" value="1"/>
</dbReference>
<evidence type="ECO:0000256" key="6">
    <source>
        <dbReference type="SAM" id="Phobius"/>
    </source>
</evidence>
<dbReference type="OrthoDB" id="2472181at2"/>
<dbReference type="Pfam" id="PF00501">
    <property type="entry name" value="AMP-binding"/>
    <property type="match status" value="1"/>
</dbReference>
<feature type="domain" description="Carrier" evidence="7">
    <location>
        <begin position="509"/>
        <end position="583"/>
    </location>
</feature>
<dbReference type="GO" id="GO:0005737">
    <property type="term" value="C:cytoplasm"/>
    <property type="evidence" value="ECO:0007669"/>
    <property type="project" value="TreeGrafter"/>
</dbReference>
<protein>
    <submittedName>
        <fullName evidence="8">Amino acid adenylation enzyme/thioester reductase family protein</fullName>
    </submittedName>
</protein>
<evidence type="ECO:0000256" key="2">
    <source>
        <dbReference type="ARBA" id="ARBA00022553"/>
    </source>
</evidence>
<dbReference type="NCBIfam" id="TIGR01733">
    <property type="entry name" value="AA-adenyl-dom"/>
    <property type="match status" value="1"/>
</dbReference>
<feature type="region of interest" description="Disordered" evidence="5">
    <location>
        <begin position="1040"/>
        <end position="1065"/>
    </location>
</feature>
<dbReference type="GO" id="GO:0044550">
    <property type="term" value="P:secondary metabolite biosynthetic process"/>
    <property type="evidence" value="ECO:0007669"/>
    <property type="project" value="TreeGrafter"/>
</dbReference>
<dbReference type="KEGG" id="ske:Sked_21070"/>
<dbReference type="InterPro" id="IPR020845">
    <property type="entry name" value="AMP-binding_CS"/>
</dbReference>
<keyword evidence="6" id="KW-0812">Transmembrane</keyword>
<dbReference type="InterPro" id="IPR029058">
    <property type="entry name" value="AB_hydrolase_fold"/>
</dbReference>
<keyword evidence="6" id="KW-1133">Transmembrane helix</keyword>
<name>D1BHV9_SANKS</name>
<dbReference type="CDD" id="cd05930">
    <property type="entry name" value="A_NRPS"/>
    <property type="match status" value="1"/>
</dbReference>
<evidence type="ECO:0000313" key="9">
    <source>
        <dbReference type="Proteomes" id="UP000000322"/>
    </source>
</evidence>
<dbReference type="eggNOG" id="COG0110">
    <property type="taxonomic scope" value="Bacteria"/>
</dbReference>
<dbReference type="PROSITE" id="PS00101">
    <property type="entry name" value="HEXAPEP_TRANSFERASES"/>
    <property type="match status" value="1"/>
</dbReference>
<dbReference type="PROSITE" id="PS50075">
    <property type="entry name" value="CARRIER"/>
    <property type="match status" value="1"/>
</dbReference>
<dbReference type="InterPro" id="IPR042099">
    <property type="entry name" value="ANL_N_sf"/>
</dbReference>
<dbReference type="InterPro" id="IPR018357">
    <property type="entry name" value="Hexapep_transf_CS"/>
</dbReference>
<feature type="transmembrane region" description="Helical" evidence="6">
    <location>
        <begin position="874"/>
        <end position="901"/>
    </location>
</feature>
<dbReference type="Gene3D" id="3.40.50.1820">
    <property type="entry name" value="alpha/beta hydrolase"/>
    <property type="match status" value="1"/>
</dbReference>
<proteinExistence type="predicted"/>
<dbReference type="SUPFAM" id="SSF47336">
    <property type="entry name" value="ACP-like"/>
    <property type="match status" value="1"/>
</dbReference>
<dbReference type="Gene3D" id="2.160.10.10">
    <property type="entry name" value="Hexapeptide repeat proteins"/>
    <property type="match status" value="2"/>
</dbReference>
<feature type="transmembrane region" description="Helical" evidence="6">
    <location>
        <begin position="836"/>
        <end position="862"/>
    </location>
</feature>
<dbReference type="PANTHER" id="PTHR45527">
    <property type="entry name" value="NONRIBOSOMAL PEPTIDE SYNTHETASE"/>
    <property type="match status" value="1"/>
</dbReference>
<dbReference type="Gene3D" id="3.40.50.12780">
    <property type="entry name" value="N-terminal domain of ligase-like"/>
    <property type="match status" value="1"/>
</dbReference>
<dbReference type="PROSITE" id="PS00455">
    <property type="entry name" value="AMP_BINDING"/>
    <property type="match status" value="1"/>
</dbReference>
<sequence>MTVPTTPGQPATGPSSLLRGDLAAPERTLVDVFGETVDRYPDSPALDNVAEVLTYAALDEATDELAGELVGLGVGPGDTVGVRISSGTTALYVAILAILKAGAAYVPVDKDDPDERARTVFDEARVAAVVGDGLVVAERGPRASARSDRHDGPTPSDDAWVIFTSGSTGTPKGVAVSHRSAAAFVDAEARLFLQDRPLGPGDRVMAGLSVAFDASCEEMWLAWRHGACLVPAPRSLVKSGMDLGPWMTANDVTVVSTVPTLVALWPPTALDGVRLLILGGEACPPEIGARLATADRELWNTYGPTEATVVACAARLTTEPPVRIGTALDGWDLAVVDAQGQQVADGETGELIIGGVGLARYLDPVKDAEKYAPMPSLGWERAYRSGDLVVNDPEGLLFVGRADDQIKIGGRRVELGEVDSALLALPGVEAAAAAVRKTRSGNTILVGYLTPGPGFDLTSAMATLRATMPSALVPRIAQLDTLPTRTSGKIDRDALPWPLPSAGAEPAAETLDGTAGWVQELWLQILGAVVTSTSDDFFALGGGSLTAAQLVSQLRGQFPEVTVADVYENPSVGALAAALDGMAAPTGLRNTEVNPVPTATQAAQVLASVPLRTVAGLRWLVWLAAVSTVVGDMFSVTWLPQASWWWIGLGAVLLVLPAGRMALAALGARLLLRGVVPGRYPRGGRVHLRLWLAERLADELGATSLAGATWMTTYARMLGARVGADVDLHTIPPITGMLTLGDGCSVEPEVDLVGHWLDGDVLHVGAITVGERARIGARTTLVGGAVVGDRAEVAPGSAVLGTVPVDAAWAGAPAQRTGDARGPWEQDRPPRRRRWVWAYAATAVAISGLPVVAVACALAVVIGPVADAGSAGGAALRALVLLPVACVVGLVVLAALVWACVRLLSRGLTSGIHAVHGPGAWRAWAVLRILDEARTWLFPLYSSSLTPAWLRALGADVGEDVEASTVLLIPSLTTVNDGAFLADDTMLGMYELGSGWLRVEQVKIGKHAFVGNSGMAAPGRKVPKGGLVAVLSAAPRRTKAKGGTSWLGSPPTRLRRTASDVDQSRTYDPPTRLRVARALVEVCRLVPVMVAASLSLGVVTVLVAVAGSHGWGAAALVSGLVLLVAGALAAAVTTAAKWALVGRVTATDHALWSSFVWRNELADTFVEVVAAPWFARGTLGTPVLAVWLRSLGARVGRGVWCDTYWLPEADLVELRDGVTVNRGCVVQTHLFHDRVLSLDAVVLKQGATLGPGSVVLPAATLGRHATVGPVSLVMRGESVPDKTRWVGNPIGPWVDEEAPTPSPAEPVTA</sequence>
<keyword evidence="4" id="KW-0677">Repeat</keyword>
<evidence type="ECO:0000259" key="7">
    <source>
        <dbReference type="PROSITE" id="PS50075"/>
    </source>
</evidence>
<dbReference type="InterPro" id="IPR011004">
    <property type="entry name" value="Trimer_LpxA-like_sf"/>
</dbReference>
<dbReference type="HOGENOM" id="CLU_002751_1_0_11"/>
<evidence type="ECO:0000313" key="8">
    <source>
        <dbReference type="EMBL" id="ACZ22029.1"/>
    </source>
</evidence>